<comment type="function">
    <text evidence="2">May be involved in the biosynthesis of molybdopterin.</text>
</comment>
<dbReference type="InterPro" id="IPR036425">
    <property type="entry name" value="MoaB/Mog-like_dom_sf"/>
</dbReference>
<dbReference type="NCBIfam" id="TIGR02667">
    <property type="entry name" value="moaB_proteo"/>
    <property type="match status" value="1"/>
</dbReference>
<reference evidence="4 5" key="1">
    <citation type="journal article" date="2014" name="Genome Announc.">
        <title>Draft Genome Sequence of Moraxella bovoculi Strain 237T (ATCC BAA-1259T) Isolated from a Calf with Infectious Bovine Keratoconjunctivitis.</title>
        <authorList>
            <person name="Calcutt M.J."/>
            <person name="Foecking M.F."/>
            <person name="Martin N.T."/>
            <person name="Mhlanga-Mutangadura T."/>
            <person name="Reilly T.J."/>
        </authorList>
    </citation>
    <scope>NUCLEOTIDE SEQUENCE [LARGE SCALE GENOMIC DNA]</scope>
    <source>
        <strain evidence="4 5">237</strain>
    </source>
</reference>
<evidence type="ECO:0000313" key="4">
    <source>
        <dbReference type="EMBL" id="KDN25571.1"/>
    </source>
</evidence>
<dbReference type="GO" id="GO:0006777">
    <property type="term" value="P:Mo-molybdopterin cofactor biosynthetic process"/>
    <property type="evidence" value="ECO:0007669"/>
    <property type="project" value="UniProtKB-UniRule"/>
</dbReference>
<evidence type="ECO:0000256" key="2">
    <source>
        <dbReference type="PIRNR" id="PIRNR006443"/>
    </source>
</evidence>
<keyword evidence="5" id="KW-1185">Reference proteome</keyword>
<organism evidence="4 5">
    <name type="scientific">Moraxella bovoculi 237</name>
    <dbReference type="NCBI Taxonomy" id="743974"/>
    <lineage>
        <taxon>Bacteria</taxon>
        <taxon>Pseudomonadati</taxon>
        <taxon>Pseudomonadota</taxon>
        <taxon>Gammaproteobacteria</taxon>
        <taxon>Moraxellales</taxon>
        <taxon>Moraxellaceae</taxon>
        <taxon>Moraxella</taxon>
    </lineage>
</organism>
<dbReference type="InterPro" id="IPR012245">
    <property type="entry name" value="MoaB"/>
</dbReference>
<dbReference type="AlphaFoldDB" id="A0A066UDU6"/>
<evidence type="ECO:0000256" key="1">
    <source>
        <dbReference type="ARBA" id="ARBA00015262"/>
    </source>
</evidence>
<dbReference type="GO" id="GO:0005829">
    <property type="term" value="C:cytosol"/>
    <property type="evidence" value="ECO:0007669"/>
    <property type="project" value="TreeGrafter"/>
</dbReference>
<dbReference type="PIRSF" id="PIRSF006443">
    <property type="entry name" value="MoaB"/>
    <property type="match status" value="1"/>
</dbReference>
<evidence type="ECO:0000313" key="5">
    <source>
        <dbReference type="Proteomes" id="UP000035860"/>
    </source>
</evidence>
<dbReference type="UniPathway" id="UPA00344"/>
<gene>
    <name evidence="4" type="ORF">MBO_03232</name>
</gene>
<name>A0A066UDU6_9GAMM</name>
<dbReference type="SMART" id="SM00852">
    <property type="entry name" value="MoCF_biosynth"/>
    <property type="match status" value="1"/>
</dbReference>
<dbReference type="Gene3D" id="3.40.980.10">
    <property type="entry name" value="MoaB/Mog-like domain"/>
    <property type="match status" value="1"/>
</dbReference>
<feature type="domain" description="MoaB/Mog" evidence="3">
    <location>
        <begin position="26"/>
        <end position="170"/>
    </location>
</feature>
<proteinExistence type="inferred from homology"/>
<evidence type="ECO:0000259" key="3">
    <source>
        <dbReference type="SMART" id="SM00852"/>
    </source>
</evidence>
<dbReference type="RefSeq" id="WP_052585272.1">
    <property type="nucleotide sequence ID" value="NZ_AOMT01000010.1"/>
</dbReference>
<sequence length="188" mass="20543">MCKLCNNPNHIAPPKADKPFIPLNIAVLTVSDTRTLDEDTSGQYLADSIVKAGHTLINRKLTTDDIYQIRAVMSAWIADPNVHAVISTGGTGFYHRDNMPEAVSVLFDKEVAGFGEMFRLLSKDDIGISTLQSRAVAGMANSTAIFCLPGSTGACRTGWEGILLEQLDNRTRPCNFVPHLMRQNPMHG</sequence>
<accession>A0A066UDU6</accession>
<dbReference type="OrthoDB" id="9784492at2"/>
<dbReference type="InterPro" id="IPR001453">
    <property type="entry name" value="MoaB/Mog_dom"/>
</dbReference>
<dbReference type="InterPro" id="IPR013484">
    <property type="entry name" value="MoaB_proteobac"/>
</dbReference>
<comment type="caution">
    <text evidence="4">The sequence shown here is derived from an EMBL/GenBank/DDBJ whole genome shotgun (WGS) entry which is preliminary data.</text>
</comment>
<dbReference type="SUPFAM" id="SSF53218">
    <property type="entry name" value="Molybdenum cofactor biosynthesis proteins"/>
    <property type="match status" value="1"/>
</dbReference>
<comment type="pathway">
    <text evidence="2">Cofactor biosynthesis; molybdopterin biosynthesis.</text>
</comment>
<dbReference type="NCBIfam" id="TIGR00177">
    <property type="entry name" value="molyb_syn"/>
    <property type="match status" value="1"/>
</dbReference>
<comment type="similarity">
    <text evidence="2">Belongs to the MoaB/Mog family.</text>
</comment>
<dbReference type="EMBL" id="AOMT01000010">
    <property type="protein sequence ID" value="KDN25571.1"/>
    <property type="molecule type" value="Genomic_DNA"/>
</dbReference>
<dbReference type="Pfam" id="PF00994">
    <property type="entry name" value="MoCF_biosynth"/>
    <property type="match status" value="1"/>
</dbReference>
<dbReference type="PANTHER" id="PTHR43232">
    <property type="entry name" value="MOLYBDENUM COFACTOR BIOSYNTHESIS PROTEIN B"/>
    <property type="match status" value="1"/>
</dbReference>
<dbReference type="PANTHER" id="PTHR43232:SF2">
    <property type="entry name" value="MOLYBDENUM COFACTOR BIOSYNTHESIS PROTEIN B"/>
    <property type="match status" value="1"/>
</dbReference>
<keyword evidence="2" id="KW-0501">Molybdenum cofactor biosynthesis</keyword>
<dbReference type="Proteomes" id="UP000035860">
    <property type="component" value="Unassembled WGS sequence"/>
</dbReference>
<protein>
    <recommendedName>
        <fullName evidence="1 2">Molybdenum cofactor biosynthesis protein B</fullName>
    </recommendedName>
</protein>
<dbReference type="CDD" id="cd00886">
    <property type="entry name" value="MogA_MoaB"/>
    <property type="match status" value="1"/>
</dbReference>
<dbReference type="eggNOG" id="COG0521">
    <property type="taxonomic scope" value="Bacteria"/>
</dbReference>